<dbReference type="SUPFAM" id="SSF53448">
    <property type="entry name" value="Nucleotide-diphospho-sugar transferases"/>
    <property type="match status" value="1"/>
</dbReference>
<gene>
    <name evidence="2" type="ORF">A2945_02755</name>
</gene>
<sequence length="240" mass="26638">MKHEARNIKRDLAGTDVVILAGGLGTRLRPLVSDRPKVMAEVGGKPFLDRLIEHLQGVGCGRIILSVGHLKDQIKTHYAGKGIFFAEEEEPLGTGGGVKNTERLVTSDHFFVMNGDSWLSKSIDLHALHDFHRENDALVTLVLARPRNEKDYGAVFLGDDKKIHRFNEKADEHAEHFMNAGVYCMSREVFAHMPVGQFSLETDFFPKLVGGAFYGFSVGGELVDIGTPERYVRANKVFSS</sequence>
<dbReference type="PANTHER" id="PTHR22572">
    <property type="entry name" value="SUGAR-1-PHOSPHATE GUANYL TRANSFERASE"/>
    <property type="match status" value="1"/>
</dbReference>
<dbReference type="EMBL" id="MHLA01000013">
    <property type="protein sequence ID" value="OGY99889.1"/>
    <property type="molecule type" value="Genomic_DNA"/>
</dbReference>
<accession>A0A1G2CGM7</accession>
<feature type="domain" description="Nucleotidyl transferase" evidence="1">
    <location>
        <begin position="18"/>
        <end position="236"/>
    </location>
</feature>
<protein>
    <recommendedName>
        <fullName evidence="1">Nucleotidyl transferase domain-containing protein</fullName>
    </recommendedName>
</protein>
<evidence type="ECO:0000313" key="3">
    <source>
        <dbReference type="Proteomes" id="UP000178880"/>
    </source>
</evidence>
<dbReference type="Proteomes" id="UP000178880">
    <property type="component" value="Unassembled WGS sequence"/>
</dbReference>
<dbReference type="Pfam" id="PF00483">
    <property type="entry name" value="NTP_transferase"/>
    <property type="match status" value="1"/>
</dbReference>
<dbReference type="InterPro" id="IPR050486">
    <property type="entry name" value="Mannose-1P_guanyltransferase"/>
</dbReference>
<organism evidence="2 3">
    <name type="scientific">Candidatus Liptonbacteria bacterium RIFCSPLOWO2_01_FULL_52_25</name>
    <dbReference type="NCBI Taxonomy" id="1798650"/>
    <lineage>
        <taxon>Bacteria</taxon>
        <taxon>Candidatus Liptoniibacteriota</taxon>
    </lineage>
</organism>
<evidence type="ECO:0000259" key="1">
    <source>
        <dbReference type="Pfam" id="PF00483"/>
    </source>
</evidence>
<evidence type="ECO:0000313" key="2">
    <source>
        <dbReference type="EMBL" id="OGY99889.1"/>
    </source>
</evidence>
<dbReference type="AlphaFoldDB" id="A0A1G2CGM7"/>
<dbReference type="InterPro" id="IPR005835">
    <property type="entry name" value="NTP_transferase_dom"/>
</dbReference>
<dbReference type="CDD" id="cd06915">
    <property type="entry name" value="NTP_transferase_WcbM_like"/>
    <property type="match status" value="1"/>
</dbReference>
<proteinExistence type="predicted"/>
<comment type="caution">
    <text evidence="2">The sequence shown here is derived from an EMBL/GenBank/DDBJ whole genome shotgun (WGS) entry which is preliminary data.</text>
</comment>
<dbReference type="Gene3D" id="3.90.550.10">
    <property type="entry name" value="Spore Coat Polysaccharide Biosynthesis Protein SpsA, Chain A"/>
    <property type="match status" value="1"/>
</dbReference>
<name>A0A1G2CGM7_9BACT</name>
<dbReference type="InterPro" id="IPR029044">
    <property type="entry name" value="Nucleotide-diphossugar_trans"/>
</dbReference>
<reference evidence="2 3" key="1">
    <citation type="journal article" date="2016" name="Nat. Commun.">
        <title>Thousands of microbial genomes shed light on interconnected biogeochemical processes in an aquifer system.</title>
        <authorList>
            <person name="Anantharaman K."/>
            <person name="Brown C.T."/>
            <person name="Hug L.A."/>
            <person name="Sharon I."/>
            <person name="Castelle C.J."/>
            <person name="Probst A.J."/>
            <person name="Thomas B.C."/>
            <person name="Singh A."/>
            <person name="Wilkins M.J."/>
            <person name="Karaoz U."/>
            <person name="Brodie E.L."/>
            <person name="Williams K.H."/>
            <person name="Hubbard S.S."/>
            <person name="Banfield J.F."/>
        </authorList>
    </citation>
    <scope>NUCLEOTIDE SEQUENCE [LARGE SCALE GENOMIC DNA]</scope>
</reference>
<dbReference type="STRING" id="1798650.A2945_02755"/>